<comment type="caution">
    <text evidence="1">The sequence shown here is derived from an EMBL/GenBank/DDBJ whole genome shotgun (WGS) entry which is preliminary data.</text>
</comment>
<organism evidence="1 2">
    <name type="scientific">Portunus trituberculatus</name>
    <name type="common">Swimming crab</name>
    <name type="synonym">Neptunus trituberculatus</name>
    <dbReference type="NCBI Taxonomy" id="210409"/>
    <lineage>
        <taxon>Eukaryota</taxon>
        <taxon>Metazoa</taxon>
        <taxon>Ecdysozoa</taxon>
        <taxon>Arthropoda</taxon>
        <taxon>Crustacea</taxon>
        <taxon>Multicrustacea</taxon>
        <taxon>Malacostraca</taxon>
        <taxon>Eumalacostraca</taxon>
        <taxon>Eucarida</taxon>
        <taxon>Decapoda</taxon>
        <taxon>Pleocyemata</taxon>
        <taxon>Brachyura</taxon>
        <taxon>Eubrachyura</taxon>
        <taxon>Portunoidea</taxon>
        <taxon>Portunidae</taxon>
        <taxon>Portuninae</taxon>
        <taxon>Portunus</taxon>
    </lineage>
</organism>
<evidence type="ECO:0000313" key="2">
    <source>
        <dbReference type="Proteomes" id="UP000324222"/>
    </source>
</evidence>
<dbReference type="EMBL" id="VSRR010001614">
    <property type="protein sequence ID" value="MPC26548.1"/>
    <property type="molecule type" value="Genomic_DNA"/>
</dbReference>
<name>A0A5B7DYM3_PORTR</name>
<dbReference type="Proteomes" id="UP000324222">
    <property type="component" value="Unassembled WGS sequence"/>
</dbReference>
<dbReference type="AlphaFoldDB" id="A0A5B7DYM3"/>
<sequence>MSFPGPRGGGETRSALPHIPENMYPYFCHESSILVLGVAMNTYAGGIEKHIPEFRDAVLPHL</sequence>
<protein>
    <submittedName>
        <fullName evidence="1">Uncharacterized protein</fullName>
    </submittedName>
</protein>
<reference evidence="1 2" key="1">
    <citation type="submission" date="2019-05" db="EMBL/GenBank/DDBJ databases">
        <title>Another draft genome of Portunus trituberculatus and its Hox gene families provides insights of decapod evolution.</title>
        <authorList>
            <person name="Jeong J.-H."/>
            <person name="Song I."/>
            <person name="Kim S."/>
            <person name="Choi T."/>
            <person name="Kim D."/>
            <person name="Ryu S."/>
            <person name="Kim W."/>
        </authorList>
    </citation>
    <scope>NUCLEOTIDE SEQUENCE [LARGE SCALE GENOMIC DNA]</scope>
    <source>
        <tissue evidence="1">Muscle</tissue>
    </source>
</reference>
<proteinExistence type="predicted"/>
<evidence type="ECO:0000313" key="1">
    <source>
        <dbReference type="EMBL" id="MPC26548.1"/>
    </source>
</evidence>
<gene>
    <name evidence="1" type="ORF">E2C01_019691</name>
</gene>
<accession>A0A5B7DYM3</accession>
<keyword evidence="2" id="KW-1185">Reference proteome</keyword>